<dbReference type="InterPro" id="IPR027372">
    <property type="entry name" value="Phytase-like_dom"/>
</dbReference>
<evidence type="ECO:0000313" key="4">
    <source>
        <dbReference type="Proteomes" id="UP000706580"/>
    </source>
</evidence>
<evidence type="ECO:0000259" key="2">
    <source>
        <dbReference type="Pfam" id="PF13449"/>
    </source>
</evidence>
<organism evidence="3 4">
    <name type="scientific">Leclercia barmai</name>
    <dbReference type="NCBI Taxonomy" id="2785629"/>
    <lineage>
        <taxon>Bacteria</taxon>
        <taxon>Pseudomonadati</taxon>
        <taxon>Pseudomonadota</taxon>
        <taxon>Gammaproteobacteria</taxon>
        <taxon>Enterobacterales</taxon>
        <taxon>Enterobacteriaceae</taxon>
        <taxon>Leclercia</taxon>
    </lineage>
</organism>
<proteinExistence type="predicted"/>
<dbReference type="Proteomes" id="UP000706580">
    <property type="component" value="Unassembled WGS sequence"/>
</dbReference>
<reference evidence="3 4" key="1">
    <citation type="submission" date="2020-11" db="EMBL/GenBank/DDBJ databases">
        <title>Draft Genome of Enterobacter sp. strain EMC7.</title>
        <authorList>
            <person name="Barman P."/>
            <person name="Sinha S."/>
            <person name="Sen S."/>
            <person name="Chakraborty R."/>
        </authorList>
    </citation>
    <scope>NUCLEOTIDE SEQUENCE [LARGE SCALE GENOMIC DNA]</scope>
    <source>
        <strain evidence="3 4">EMC7</strain>
    </source>
</reference>
<keyword evidence="4" id="KW-1185">Reference proteome</keyword>
<evidence type="ECO:0000256" key="1">
    <source>
        <dbReference type="SAM" id="SignalP"/>
    </source>
</evidence>
<accession>A0ABS7RXF1</accession>
<dbReference type="RefSeq" id="WP_223074906.1">
    <property type="nucleotide sequence ID" value="NZ_JADMNK010000007.1"/>
</dbReference>
<evidence type="ECO:0000313" key="3">
    <source>
        <dbReference type="EMBL" id="MBZ0058981.1"/>
    </source>
</evidence>
<gene>
    <name evidence="3" type="ORF">ITX56_14425</name>
</gene>
<feature type="signal peptide" evidence="1">
    <location>
        <begin position="1"/>
        <end position="23"/>
    </location>
</feature>
<dbReference type="PANTHER" id="PTHR37957">
    <property type="entry name" value="BLR7070 PROTEIN"/>
    <property type="match status" value="1"/>
</dbReference>
<dbReference type="PANTHER" id="PTHR37957:SF1">
    <property type="entry name" value="PHYTASE-LIKE DOMAIN-CONTAINING PROTEIN"/>
    <property type="match status" value="1"/>
</dbReference>
<protein>
    <submittedName>
        <fullName evidence="3">Esterase-like activity of phytase family protein</fullName>
    </submittedName>
</protein>
<dbReference type="EMBL" id="JADMNK010000007">
    <property type="protein sequence ID" value="MBZ0058981.1"/>
    <property type="molecule type" value="Genomic_DNA"/>
</dbReference>
<name>A0ABS7RXF1_9ENTR</name>
<dbReference type="SUPFAM" id="SSF50969">
    <property type="entry name" value="YVTN repeat-like/Quinoprotein amine dehydrogenase"/>
    <property type="match status" value="1"/>
</dbReference>
<sequence length="377" mass="41197">MNYKKILSFGMIISALLSPSAGAKTGEITGLSFLGEYKVPTSFAVEGIPFGGLSAIRWHDAEQRFYAISDSRNTEKEGKPRVYALKIDLSAAGINNVTVENQYALLDANGEIFKKGSVDAEGMVITPDNQLLWSSETGSPLRVSTLGGKFIADLAAVLPEAMSLTGENEHEGFRNGISWEGLTLTPDKKFLFMAGEGALKQDGPLASPINSSPVRILKFRYPSDETKPKLESVYLYNVDPVSHISRFGINDNGISEILALNDNQLLVIERSGRNVSEGYNDWDFSIKVWLADTSTGTNIKDIPSLSALTNKGLIQPVTKKLLIDFSTLTDAPDCIEGVTFGPLIDGKKTLLFVSDNNFQPHQSTKFYLFQDQQGVLK</sequence>
<feature type="chain" id="PRO_5046111935" evidence="1">
    <location>
        <begin position="24"/>
        <end position="377"/>
    </location>
</feature>
<dbReference type="InterPro" id="IPR011044">
    <property type="entry name" value="Quino_amine_DH_bsu"/>
</dbReference>
<dbReference type="Pfam" id="PF13449">
    <property type="entry name" value="Phytase-like"/>
    <property type="match status" value="1"/>
</dbReference>
<feature type="domain" description="Phytase-like" evidence="2">
    <location>
        <begin position="48"/>
        <end position="358"/>
    </location>
</feature>
<keyword evidence="1" id="KW-0732">Signal</keyword>
<comment type="caution">
    <text evidence="3">The sequence shown here is derived from an EMBL/GenBank/DDBJ whole genome shotgun (WGS) entry which is preliminary data.</text>
</comment>